<keyword evidence="4" id="KW-1185">Reference proteome</keyword>
<comment type="caution">
    <text evidence="3">The sequence shown here is derived from an EMBL/GenBank/DDBJ whole genome shotgun (WGS) entry which is preliminary data.</text>
</comment>
<feature type="domain" description="Phosphogluconate dehydrogenase NAD-binding putative C-terminal" evidence="2">
    <location>
        <begin position="198"/>
        <end position="268"/>
    </location>
</feature>
<dbReference type="InterPro" id="IPR013328">
    <property type="entry name" value="6PGD_dom2"/>
</dbReference>
<sequence length="294" mass="31486">MLDIATLGFGEAAQAFISGWQSEPDAKQYQPISTFDIKIEDTSQHNLLIDTCAGLDVTCAYTRAEAFRRKSVIFSLVTADRAFQAAEAALPFIEKGALYLDCNSCSPATKARAAAMVDAGGGQYVDVAVMSPVHPAKHRTPLLLSGPFAAQALGVLTDLGMNAQVAGDHVGEASSIKMLRSVMIKGLEALTAECVLAARRAGVEKQVLASLQASDPGIDWTARSSYNLERMLVHGKRRAAEMREVAATLHELNLPNRMALAAVDWQQDLGNLGIDPGDKRLDSRTDAILKHLGP</sequence>
<evidence type="ECO:0000259" key="1">
    <source>
        <dbReference type="Pfam" id="PF03446"/>
    </source>
</evidence>
<dbReference type="Gene3D" id="1.10.1040.10">
    <property type="entry name" value="N-(1-d-carboxylethyl)-l-norvaline Dehydrogenase, domain 2"/>
    <property type="match status" value="1"/>
</dbReference>
<dbReference type="Pfam" id="PF09130">
    <property type="entry name" value="DUF1932"/>
    <property type="match status" value="1"/>
</dbReference>
<dbReference type="EMBL" id="VIWP01000001">
    <property type="protein sequence ID" value="TWF59004.1"/>
    <property type="molecule type" value="Genomic_DNA"/>
</dbReference>
<dbReference type="SUPFAM" id="SSF48179">
    <property type="entry name" value="6-phosphogluconate dehydrogenase C-terminal domain-like"/>
    <property type="match status" value="1"/>
</dbReference>
<dbReference type="Pfam" id="PF03446">
    <property type="entry name" value="NAD_binding_2"/>
    <property type="match status" value="1"/>
</dbReference>
<dbReference type="InterPro" id="IPR036291">
    <property type="entry name" value="NAD(P)-bd_dom_sf"/>
</dbReference>
<feature type="domain" description="6-phosphogluconate dehydrogenase NADP-binding" evidence="1">
    <location>
        <begin position="55"/>
        <end position="149"/>
    </location>
</feature>
<gene>
    <name evidence="3" type="ORF">FHW37_101808</name>
</gene>
<name>A0A561R8U5_9HYPH</name>
<reference evidence="3 4" key="1">
    <citation type="submission" date="2019-06" db="EMBL/GenBank/DDBJ databases">
        <title>Sorghum-associated microbial communities from plants grown in Nebraska, USA.</title>
        <authorList>
            <person name="Schachtman D."/>
        </authorList>
    </citation>
    <scope>NUCLEOTIDE SEQUENCE [LARGE SCALE GENOMIC DNA]</scope>
    <source>
        <strain evidence="3 4">1225</strain>
    </source>
</reference>
<evidence type="ECO:0000313" key="4">
    <source>
        <dbReference type="Proteomes" id="UP000320653"/>
    </source>
</evidence>
<proteinExistence type="predicted"/>
<dbReference type="InterPro" id="IPR008927">
    <property type="entry name" value="6-PGluconate_DH-like_C_sf"/>
</dbReference>
<dbReference type="InterPro" id="IPR006115">
    <property type="entry name" value="6PGDH_NADP-bd"/>
</dbReference>
<dbReference type="Proteomes" id="UP000320653">
    <property type="component" value="Unassembled WGS sequence"/>
</dbReference>
<dbReference type="AlphaFoldDB" id="A0A561R8U5"/>
<evidence type="ECO:0000259" key="2">
    <source>
        <dbReference type="Pfam" id="PF09130"/>
    </source>
</evidence>
<organism evidence="3 4">
    <name type="scientific">Neorhizobium alkalisoli</name>
    <dbReference type="NCBI Taxonomy" id="528178"/>
    <lineage>
        <taxon>Bacteria</taxon>
        <taxon>Pseudomonadati</taxon>
        <taxon>Pseudomonadota</taxon>
        <taxon>Alphaproteobacteria</taxon>
        <taxon>Hyphomicrobiales</taxon>
        <taxon>Rhizobiaceae</taxon>
        <taxon>Rhizobium/Agrobacterium group</taxon>
        <taxon>Neorhizobium</taxon>
    </lineage>
</organism>
<dbReference type="SUPFAM" id="SSF51735">
    <property type="entry name" value="NAD(P)-binding Rossmann-fold domains"/>
    <property type="match status" value="1"/>
</dbReference>
<dbReference type="OrthoDB" id="4333at2"/>
<dbReference type="GO" id="GO:0050661">
    <property type="term" value="F:NADP binding"/>
    <property type="evidence" value="ECO:0007669"/>
    <property type="project" value="InterPro"/>
</dbReference>
<protein>
    <submittedName>
        <fullName evidence="3">3-hydroxyisobutyrate dehydrogenase-like beta-hydroxyacid dehydrogenase</fullName>
    </submittedName>
</protein>
<dbReference type="Gene3D" id="3.40.50.720">
    <property type="entry name" value="NAD(P)-binding Rossmann-like Domain"/>
    <property type="match status" value="1"/>
</dbReference>
<dbReference type="InterPro" id="IPR015814">
    <property type="entry name" value="Pgluconate_DH_NAD-bd_C"/>
</dbReference>
<dbReference type="RefSeq" id="WP_145632799.1">
    <property type="nucleotide sequence ID" value="NZ_VIWP01000001.1"/>
</dbReference>
<accession>A0A561R8U5</accession>
<evidence type="ECO:0000313" key="3">
    <source>
        <dbReference type="EMBL" id="TWF59004.1"/>
    </source>
</evidence>